<dbReference type="InterPro" id="IPR048477">
    <property type="entry name" value="YceM-like_C"/>
</dbReference>
<dbReference type="Gene3D" id="3.40.50.720">
    <property type="entry name" value="NAD(P)-binding Rossmann-like Domain"/>
    <property type="match status" value="1"/>
</dbReference>
<dbReference type="AlphaFoldDB" id="Q1JJI4"/>
<feature type="domain" description="Gfo/Idh/MocA-like oxidoreductase N-terminal" evidence="1">
    <location>
        <begin position="4"/>
        <end position="122"/>
    </location>
</feature>
<dbReference type="KEGG" id="spk:MGAS9429_Spy1802"/>
<proteinExistence type="predicted"/>
<dbReference type="InterPro" id="IPR000683">
    <property type="entry name" value="Gfo/Idh/MocA-like_OxRdtase_N"/>
</dbReference>
<feature type="domain" description="YceM-like C-terminal" evidence="2">
    <location>
        <begin position="145"/>
        <end position="240"/>
    </location>
</feature>
<organism evidence="3 4">
    <name type="scientific">Streptococcus pyogenes serotype M12 (strain MGAS9429)</name>
    <dbReference type="NCBI Taxonomy" id="370551"/>
    <lineage>
        <taxon>Bacteria</taxon>
        <taxon>Bacillati</taxon>
        <taxon>Bacillota</taxon>
        <taxon>Bacilli</taxon>
        <taxon>Lactobacillales</taxon>
        <taxon>Streptococcaceae</taxon>
        <taxon>Streptococcus</taxon>
    </lineage>
</organism>
<dbReference type="Proteomes" id="UP000002433">
    <property type="component" value="Chromosome"/>
</dbReference>
<evidence type="ECO:0000259" key="1">
    <source>
        <dbReference type="Pfam" id="PF01408"/>
    </source>
</evidence>
<dbReference type="Pfam" id="PF01408">
    <property type="entry name" value="GFO_IDH_MocA"/>
    <property type="match status" value="1"/>
</dbReference>
<dbReference type="HOGENOM" id="CLU_023194_23_0_9"/>
<reference evidence="3 4" key="1">
    <citation type="journal article" date="2006" name="Proc. Natl. Acad. Sci. U.S.A.">
        <title>Molecular genetic anatomy of inter- and intraserotype variation in the human bacterial pathogen group A Streptococcus.</title>
        <authorList>
            <person name="Beres S.B."/>
            <person name="Richter E.W."/>
            <person name="Nagiec M.J."/>
            <person name="Sumby P."/>
            <person name="Porcella S.F."/>
            <person name="DeLeo F.R."/>
            <person name="Musser J.M."/>
        </authorList>
    </citation>
    <scope>NUCLEOTIDE SEQUENCE [LARGE SCALE GENOMIC DNA]</scope>
    <source>
        <strain evidence="3 4">MGAS9429</strain>
    </source>
</reference>
<dbReference type="SUPFAM" id="SSF55347">
    <property type="entry name" value="Glyceraldehyde-3-phosphate dehydrogenase-like, C-terminal domain"/>
    <property type="match status" value="1"/>
</dbReference>
<dbReference type="PANTHER" id="PTHR43708:SF4">
    <property type="entry name" value="OXIDOREDUCTASE YCEM-RELATED"/>
    <property type="match status" value="1"/>
</dbReference>
<dbReference type="InterPro" id="IPR036291">
    <property type="entry name" value="NAD(P)-bd_dom_sf"/>
</dbReference>
<evidence type="ECO:0000259" key="2">
    <source>
        <dbReference type="Pfam" id="PF21378"/>
    </source>
</evidence>
<dbReference type="Pfam" id="PF21378">
    <property type="entry name" value="YceM-like_C"/>
    <property type="match status" value="1"/>
</dbReference>
<dbReference type="EMBL" id="CP000259">
    <property type="protein sequence ID" value="ABF32989.1"/>
    <property type="molecule type" value="Genomic_DNA"/>
</dbReference>
<dbReference type="SUPFAM" id="SSF51735">
    <property type="entry name" value="NAD(P)-binding Rossmann-fold domains"/>
    <property type="match status" value="1"/>
</dbReference>
<protein>
    <submittedName>
        <fullName evidence="3">NAD-dependent oxidoreductase</fullName>
    </submittedName>
</protein>
<name>Q1JJI4_STRPC</name>
<gene>
    <name evidence="3" type="ordered locus">MGAS9429_Spy1802</name>
</gene>
<sequence length="313" mass="35204">MSMLNIGIVGLGAISQKAYLPYMRQLSDITWHLSTRNAAVRQQVGQLFGHAILYSDVKELSKTNLDGVFIHAATKAHVDLASLFLRQGIPVFMDKPLADNYDSVKYLYELAEAHHTFLMAGFNRRFAPCVKELSSLSTKRKVAAEKNDLNRPGDMTFKLFDFFIHPLDTALFLTEGTLLKGHFQYHLEAGLLSQVMVTLMTESMTTTASMNLQSGSRREVMEVQRAEETYHLENLDELSIYKGTEKRVLGFASWDTTLHKRGFETMIDAFLEAISTGVNPVSPESSLLSHWICQQIADSQLSYGELTVELPKD</sequence>
<dbReference type="PANTHER" id="PTHR43708">
    <property type="entry name" value="CONSERVED EXPRESSED OXIDOREDUCTASE (EUROFUNG)"/>
    <property type="match status" value="1"/>
</dbReference>
<dbReference type="Gene3D" id="3.30.360.10">
    <property type="entry name" value="Dihydrodipicolinate Reductase, domain 2"/>
    <property type="match status" value="1"/>
</dbReference>
<accession>Q1JJI4</accession>
<evidence type="ECO:0000313" key="3">
    <source>
        <dbReference type="EMBL" id="ABF32989.1"/>
    </source>
</evidence>
<dbReference type="GO" id="GO:0000166">
    <property type="term" value="F:nucleotide binding"/>
    <property type="evidence" value="ECO:0007669"/>
    <property type="project" value="InterPro"/>
</dbReference>
<evidence type="ECO:0000313" key="4">
    <source>
        <dbReference type="Proteomes" id="UP000002433"/>
    </source>
</evidence>
<dbReference type="InterPro" id="IPR051317">
    <property type="entry name" value="Gfo/Idh/MocA_oxidoreduct"/>
</dbReference>